<feature type="non-terminal residue" evidence="1">
    <location>
        <position position="1"/>
    </location>
</feature>
<name>X1CS99_9ZZZZ</name>
<dbReference type="AlphaFoldDB" id="X1CS99"/>
<gene>
    <name evidence="1" type="ORF">S01H4_52261</name>
</gene>
<dbReference type="EMBL" id="BART01029839">
    <property type="protein sequence ID" value="GAH11331.1"/>
    <property type="molecule type" value="Genomic_DNA"/>
</dbReference>
<sequence>PLHINNLNDDPDYKDIYISGSPQFLQNVRMGESRYTDSGSDKYSDVMNLFEGGICFDQPDCKISDEAAVQQKVDRFIEATDFNFKFTPIANAPVTRPNAAVQLEFFVEDGIGKVRITNNCTVRGFRQNRDYKTYDFKVKAGSGGTEYERYDIYAYHLKPTDESSVTLPVSDTYVTQEFGGVESEAGGQIFVDGDVIIGGDNPLHGNDQVLQGKMTVVATGNIWVAEAAAGRYSTRGIWTIVNLQLVSVDIKQYISRCCFCNIH</sequence>
<comment type="caution">
    <text evidence="1">The sequence shown here is derived from an EMBL/GenBank/DDBJ whole genome shotgun (WGS) entry which is preliminary data.</text>
</comment>
<organism evidence="1">
    <name type="scientific">marine sediment metagenome</name>
    <dbReference type="NCBI Taxonomy" id="412755"/>
    <lineage>
        <taxon>unclassified sequences</taxon>
        <taxon>metagenomes</taxon>
        <taxon>ecological metagenomes</taxon>
    </lineage>
</organism>
<reference evidence="1" key="1">
    <citation type="journal article" date="2014" name="Front. Microbiol.">
        <title>High frequency of phylogenetically diverse reductive dehalogenase-homologous genes in deep subseafloor sedimentary metagenomes.</title>
        <authorList>
            <person name="Kawai M."/>
            <person name="Futagami T."/>
            <person name="Toyoda A."/>
            <person name="Takaki Y."/>
            <person name="Nishi S."/>
            <person name="Hori S."/>
            <person name="Arai W."/>
            <person name="Tsubouchi T."/>
            <person name="Morono Y."/>
            <person name="Uchiyama I."/>
            <person name="Ito T."/>
            <person name="Fujiyama A."/>
            <person name="Inagaki F."/>
            <person name="Takami H."/>
        </authorList>
    </citation>
    <scope>NUCLEOTIDE SEQUENCE</scope>
    <source>
        <strain evidence="1">Expedition CK06-06</strain>
    </source>
</reference>
<accession>X1CS99</accession>
<protein>
    <submittedName>
        <fullName evidence="1">Uncharacterized protein</fullName>
    </submittedName>
</protein>
<evidence type="ECO:0000313" key="1">
    <source>
        <dbReference type="EMBL" id="GAH11331.1"/>
    </source>
</evidence>
<proteinExistence type="predicted"/>